<keyword evidence="1" id="KW-0520">NAD</keyword>
<reference evidence="3 4" key="1">
    <citation type="journal article" date="2019" name="Microbiol. Resour. Announc.">
        <title>Draft Genome Sequence of Comamonas testosteroni TA441, a Bacterium That Has a Cryptic Phenol Degradation Gene Cluster.</title>
        <authorList>
            <person name="Arai H."/>
            <person name="Ishii M."/>
        </authorList>
    </citation>
    <scope>NUCLEOTIDE SEQUENCE [LARGE SCALE GENOMIC DNA]</scope>
    <source>
        <strain evidence="3 4">TA441</strain>
    </source>
</reference>
<feature type="compositionally biased region" description="Polar residues" evidence="2">
    <location>
        <begin position="244"/>
        <end position="255"/>
    </location>
</feature>
<gene>
    <name evidence="3" type="primary">wcvA</name>
    <name evidence="3" type="ORF">CTTA_1978</name>
</gene>
<evidence type="ECO:0000313" key="4">
    <source>
        <dbReference type="Proteomes" id="UP000323105"/>
    </source>
</evidence>
<dbReference type="Pfam" id="PF01370">
    <property type="entry name" value="Epimerase"/>
    <property type="match status" value="1"/>
</dbReference>
<dbReference type="SUPFAM" id="SSF51735">
    <property type="entry name" value="NAD(P)-binding Rossmann-fold domains"/>
    <property type="match status" value="1"/>
</dbReference>
<dbReference type="PANTHER" id="PTHR43574">
    <property type="entry name" value="EPIMERASE-RELATED"/>
    <property type="match status" value="1"/>
</dbReference>
<comment type="caution">
    <text evidence="3">The sequence shown here is derived from an EMBL/GenBank/DDBJ whole genome shotgun (WGS) entry which is preliminary data.</text>
</comment>
<organism evidence="3 4">
    <name type="scientific">Comamonas testosteroni</name>
    <name type="common">Pseudomonas testosteroni</name>
    <dbReference type="NCBI Taxonomy" id="285"/>
    <lineage>
        <taxon>Bacteria</taxon>
        <taxon>Pseudomonadati</taxon>
        <taxon>Pseudomonadota</taxon>
        <taxon>Betaproteobacteria</taxon>
        <taxon>Burkholderiales</taxon>
        <taxon>Comamonadaceae</taxon>
        <taxon>Comamonas</taxon>
    </lineage>
</organism>
<feature type="region of interest" description="Disordered" evidence="2">
    <location>
        <begin position="236"/>
        <end position="256"/>
    </location>
</feature>
<proteinExistence type="predicted"/>
<evidence type="ECO:0000256" key="2">
    <source>
        <dbReference type="SAM" id="MobiDB-lite"/>
    </source>
</evidence>
<accession>A0A1Y1J9Q1</accession>
<dbReference type="InterPro" id="IPR001509">
    <property type="entry name" value="Epimerase_deHydtase"/>
</dbReference>
<dbReference type="PRINTS" id="PR01713">
    <property type="entry name" value="NUCEPIMERASE"/>
</dbReference>
<evidence type="ECO:0000256" key="1">
    <source>
        <dbReference type="ARBA" id="ARBA00023027"/>
    </source>
</evidence>
<dbReference type="AlphaFoldDB" id="A0A1Y1J9Q1"/>
<sequence>MNPVLITGCAGFIGMHCAKRLLEQGVPVVGIDNLNNYYDVALKHARLAELRPHAHFRFVELDVADRQGMSDLFAEVAPSKVLHLAAQAGVRYSIDQPDDYTDSNLLGFGNILQGCRKHQVEHLVYASSSSVYGGNTKMPFAESDAVDHPISYYAATKKANELMAHSYAHLYGIPTTGLRFFTVYGPWGRPDMALFKFTKAILAGESIDVYGEGKLVRDFTYIDDIVEGIMRVLDKPATPDASHDSQNPNPGTSTAPYRIFNIGNNAPTVLMDYIAALEGALQMTARKQMLPIQPGDMHSTSADTRALQAWVGFSPAMPVVTGVQHFVDWYRSFYRV</sequence>
<protein>
    <submittedName>
        <fullName evidence="3">NAD-dependent epimerase</fullName>
    </submittedName>
</protein>
<dbReference type="InterPro" id="IPR036291">
    <property type="entry name" value="NAD(P)-bd_dom_sf"/>
</dbReference>
<evidence type="ECO:0000313" key="3">
    <source>
        <dbReference type="EMBL" id="GEQ74973.1"/>
    </source>
</evidence>
<name>A0A1Y1J9Q1_COMTE</name>
<dbReference type="CDD" id="cd05253">
    <property type="entry name" value="UDP_GE_SDE_e"/>
    <property type="match status" value="1"/>
</dbReference>
<dbReference type="RefSeq" id="WP_087085522.1">
    <property type="nucleotide sequence ID" value="NZ_BKBW01000003.1"/>
</dbReference>
<dbReference type="Gene3D" id="3.40.50.720">
    <property type="entry name" value="NAD(P)-binding Rossmann-like Domain"/>
    <property type="match status" value="1"/>
</dbReference>
<dbReference type="Proteomes" id="UP000323105">
    <property type="component" value="Unassembled WGS sequence"/>
</dbReference>
<dbReference type="EMBL" id="BKBW01000003">
    <property type="protein sequence ID" value="GEQ74973.1"/>
    <property type="molecule type" value="Genomic_DNA"/>
</dbReference>